<evidence type="ECO:0000313" key="3">
    <source>
        <dbReference type="Proteomes" id="UP000466785"/>
    </source>
</evidence>
<dbReference type="SUPFAM" id="SSF54427">
    <property type="entry name" value="NTF2-like"/>
    <property type="match status" value="1"/>
</dbReference>
<sequence length="136" mass="15341">MNVAGYRQRLSDEVHLEGLLTRYCYAVDLKDWGAYRATFTDDGHVDYSAAGLFTGGIDDAVEYLEQQQASLSVGMHYLTNVEATISGDSAHVVAMWFNAVRLPGASDMTFFHGRWYDEVVRTAVGWRIRELRLEVV</sequence>
<organism evidence="2 3">
    <name type="scientific">Mycolicibacterium poriferae</name>
    <dbReference type="NCBI Taxonomy" id="39694"/>
    <lineage>
        <taxon>Bacteria</taxon>
        <taxon>Bacillati</taxon>
        <taxon>Actinomycetota</taxon>
        <taxon>Actinomycetes</taxon>
        <taxon>Mycobacteriales</taxon>
        <taxon>Mycobacteriaceae</taxon>
        <taxon>Mycolicibacterium</taxon>
    </lineage>
</organism>
<dbReference type="InterPro" id="IPR032710">
    <property type="entry name" value="NTF2-like_dom_sf"/>
</dbReference>
<protein>
    <recommendedName>
        <fullName evidence="1">SnoaL-like domain-containing protein</fullName>
    </recommendedName>
</protein>
<dbReference type="Pfam" id="PF13577">
    <property type="entry name" value="SnoaL_4"/>
    <property type="match status" value="1"/>
</dbReference>
<evidence type="ECO:0000313" key="2">
    <source>
        <dbReference type="EMBL" id="BBX51528.1"/>
    </source>
</evidence>
<evidence type="ECO:0000259" key="1">
    <source>
        <dbReference type="Pfam" id="PF13577"/>
    </source>
</evidence>
<reference evidence="2 3" key="1">
    <citation type="journal article" date="2019" name="Emerg. Microbes Infect.">
        <title>Comprehensive subspecies identification of 175 nontuberculous mycobacteria species based on 7547 genomic profiles.</title>
        <authorList>
            <person name="Matsumoto Y."/>
            <person name="Kinjo T."/>
            <person name="Motooka D."/>
            <person name="Nabeya D."/>
            <person name="Jung N."/>
            <person name="Uechi K."/>
            <person name="Horii T."/>
            <person name="Iida T."/>
            <person name="Fujita J."/>
            <person name="Nakamura S."/>
        </authorList>
    </citation>
    <scope>NUCLEOTIDE SEQUENCE [LARGE SCALE GENOMIC DNA]</scope>
    <source>
        <strain evidence="2 3">JCM 12603</strain>
    </source>
</reference>
<keyword evidence="3" id="KW-1185">Reference proteome</keyword>
<gene>
    <name evidence="2" type="ORF">MPOR_25540</name>
</gene>
<dbReference type="KEGG" id="mpof:MPOR_25540"/>
<feature type="domain" description="SnoaL-like" evidence="1">
    <location>
        <begin position="8"/>
        <end position="132"/>
    </location>
</feature>
<proteinExistence type="predicted"/>
<dbReference type="InterPro" id="IPR037401">
    <property type="entry name" value="SnoaL-like"/>
</dbReference>
<dbReference type="Proteomes" id="UP000466785">
    <property type="component" value="Chromosome"/>
</dbReference>
<name>A0A6N4VBU1_9MYCO</name>
<dbReference type="Gene3D" id="3.10.450.50">
    <property type="match status" value="1"/>
</dbReference>
<dbReference type="RefSeq" id="WP_163674131.1">
    <property type="nucleotide sequence ID" value="NZ_AP022570.1"/>
</dbReference>
<dbReference type="AlphaFoldDB" id="A0A6N4VBU1"/>
<accession>A0A6N4VBU1</accession>
<dbReference type="EMBL" id="AP022570">
    <property type="protein sequence ID" value="BBX51528.1"/>
    <property type="molecule type" value="Genomic_DNA"/>
</dbReference>